<evidence type="ECO:0000313" key="2">
    <source>
        <dbReference type="EMBL" id="CCJ73215.1"/>
    </source>
</evidence>
<proteinExistence type="predicted"/>
<dbReference type="EMBL" id="CAKW01000098">
    <property type="protein sequence ID" value="CCJ73215.1"/>
    <property type="molecule type" value="Genomic_DNA"/>
</dbReference>
<evidence type="ECO:0000313" key="3">
    <source>
        <dbReference type="Proteomes" id="UP000009340"/>
    </source>
</evidence>
<gene>
    <name evidence="2" type="ORF">BN137_2591</name>
</gene>
<protein>
    <submittedName>
        <fullName evidence="2">Fosfomycin resistance protein FosA</fullName>
    </submittedName>
</protein>
<name>K8A222_9ENTR</name>
<dbReference type="eggNOG" id="COG0346">
    <property type="taxonomic scope" value="Bacteria"/>
</dbReference>
<accession>K8A222</accession>
<dbReference type="Proteomes" id="UP000009340">
    <property type="component" value="Unassembled WGS sequence"/>
</dbReference>
<organism evidence="2 3">
    <name type="scientific">Cronobacter condimenti 1330</name>
    <dbReference type="NCBI Taxonomy" id="1073999"/>
    <lineage>
        <taxon>Bacteria</taxon>
        <taxon>Pseudomonadati</taxon>
        <taxon>Pseudomonadota</taxon>
        <taxon>Gammaproteobacteria</taxon>
        <taxon>Enterobacterales</taxon>
        <taxon>Enterobacteriaceae</taxon>
        <taxon>Cronobacter</taxon>
    </lineage>
</organism>
<dbReference type="InterPro" id="IPR037523">
    <property type="entry name" value="VOC_core"/>
</dbReference>
<dbReference type="STRING" id="1073999.AFK62_10170"/>
<dbReference type="InterPro" id="IPR004360">
    <property type="entry name" value="Glyas_Fos-R_dOase_dom"/>
</dbReference>
<dbReference type="SUPFAM" id="SSF54593">
    <property type="entry name" value="Glyoxalase/Bleomycin resistance protein/Dihydroxybiphenyl dioxygenase"/>
    <property type="match status" value="1"/>
</dbReference>
<dbReference type="AlphaFoldDB" id="K8A222"/>
<feature type="domain" description="VOC" evidence="1">
    <location>
        <begin position="4"/>
        <end position="129"/>
    </location>
</feature>
<evidence type="ECO:0000259" key="1">
    <source>
        <dbReference type="PROSITE" id="PS51819"/>
    </source>
</evidence>
<comment type="caution">
    <text evidence="2">The sequence shown here is derived from an EMBL/GenBank/DDBJ whole genome shotgun (WGS) entry which is preliminary data.</text>
</comment>
<reference evidence="2" key="1">
    <citation type="submission" date="2012-07" db="EMBL/GenBank/DDBJ databases">
        <authorList>
            <person name="Cummings C."/>
        </authorList>
    </citation>
    <scope>NUCLEOTIDE SEQUENCE</scope>
    <source>
        <strain evidence="2">1330</strain>
    </source>
</reference>
<sequence>MLTGLNHLTLAVGDVGRSVAFYHALLGLRLHARWDGGAYLSCGELWLCLSPDGQGSAPAGYTHYAFSISEADFPVMSEKLTQAGVRTWKTIAAKGIPGTSSTRTDISLSCMSATLPRASPPAVNGHTRE</sequence>
<dbReference type="Pfam" id="PF00903">
    <property type="entry name" value="Glyoxalase"/>
    <property type="match status" value="1"/>
</dbReference>
<dbReference type="InterPro" id="IPR029068">
    <property type="entry name" value="Glyas_Bleomycin-R_OHBP_Dase"/>
</dbReference>
<dbReference type="Gene3D" id="3.10.180.10">
    <property type="entry name" value="2,3-Dihydroxybiphenyl 1,2-Dioxygenase, domain 1"/>
    <property type="match status" value="1"/>
</dbReference>
<dbReference type="PROSITE" id="PS51819">
    <property type="entry name" value="VOC"/>
    <property type="match status" value="1"/>
</dbReference>